<accession>A0A438HTC8</accession>
<dbReference type="Proteomes" id="UP000288805">
    <property type="component" value="Unassembled WGS sequence"/>
</dbReference>
<dbReference type="FunFam" id="1.10.10.10:FF:000322">
    <property type="entry name" value="Probable disease resistance protein At1g63360"/>
    <property type="match status" value="1"/>
</dbReference>
<comment type="caution">
    <text evidence="9">The sequence shown here is derived from an EMBL/GenBank/DDBJ whole genome shotgun (WGS) entry which is preliminary data.</text>
</comment>
<evidence type="ECO:0000259" key="7">
    <source>
        <dbReference type="Pfam" id="PF23559"/>
    </source>
</evidence>
<feature type="domain" description="Disease resistance N-terminal" evidence="6">
    <location>
        <begin position="12"/>
        <end position="94"/>
    </location>
</feature>
<feature type="domain" description="NB-ARC" evidence="5">
    <location>
        <begin position="166"/>
        <end position="337"/>
    </location>
</feature>
<dbReference type="Gene3D" id="1.10.10.10">
    <property type="entry name" value="Winged helix-like DNA-binding domain superfamily/Winged helix DNA-binding domain"/>
    <property type="match status" value="1"/>
</dbReference>
<keyword evidence="1" id="KW-0677">Repeat</keyword>
<dbReference type="GO" id="GO:0005524">
    <property type="term" value="F:ATP binding"/>
    <property type="evidence" value="ECO:0007669"/>
    <property type="project" value="UniProtKB-KW"/>
</dbReference>
<dbReference type="InterPro" id="IPR027417">
    <property type="entry name" value="P-loop_NTPase"/>
</dbReference>
<evidence type="ECO:0000256" key="2">
    <source>
        <dbReference type="ARBA" id="ARBA00022741"/>
    </source>
</evidence>
<sequence>MAEQIPFSIAEEILTKLGSLVAQEIGLARGVRKELKKLEDTLTTIKAVLLDAEERQEREHAVEVLVKRFKDVIYDADDLLDDFATYELGRGGMARQVSRFFSSSNQAAFHFRMGHRIKDIRGRLDGIANDISKFNFIPRATTSMRVGNTGRETHSFVLMSEIIGRDEDKEKIIEILLQSNNEENLSVVAIVGIGGLGKTTLAQLVYNDEKVENHFELRLWVCVSDDFDVKIIVRNIIKSAKDENVDNLGLEQLKDKLHEKLTQKRYLLVLDDVWNEDSEKWNQLRILLKVGARGSKVVVTTRNSKVASTMGIDSPYVLEGLNEGQSWALFKSLAFGEDQQNAHPSLLKIGEEITKMCNGVPLVIRTLGRIPKSKWSSIKNNKNLMSLQDGNNILKVLKLSYDNLPSHLKQCFTYCALFPKDYAMKKKMLIQLWMAQGYIQPLDENEHLEDVGDQYFKELLSWSMFQDVKIDDNNNIISCKMHDLIHDLAQFIVKSEIFILTNDTNDVKTIPERIYHVSILGWSQGMKVVSKGKSIRTLFMPNNDHDPCATSMVNSLLLNCKCLRALSLDALRLTVSPKSVIKLRRLRYLDLSWCDFEVLPSGITSLQNLQTLKLFFCHSLRELPRDMRSLRHLEIDFCDTLNYMPCKLTMLQTLRLVHLHALEYMFKNSSSAEPFPSLKTLELGELRYFKGWWRERGEQAPSFPSLSQLLISNCDRLTTVQLPSCPSLSKFEIQWCSELTTVQLPSCPSLSKFEISHCNQLTTVQLPSCPSLSEFEIHRCNQLTTVQLPSCPSLSKFEISWSDYSTAVQLLSSPTKLVINDCKNFKSLQLSSCSSLSELEISFCGLTTFELSSCPLSQWLIMNCDQLTTVQLPASCPSLSKLEIRCCNQLTTVQLLSSPTKLVIDDCRSFKSLQLPSCSSLSELEISSCDLTTFELSSCPSLSTLEIRWCDQLTTVQLLSSPHLSKLVISSCHSLKSLQLPSCPSLSELEISRCHQLTTVQLQLQVPSLPCLEKLKLGGVREEILWQIILVSSSLKSLQIWNINDLVSLPDDRLQHLTSLKSLQINYFPGLMSWFEGIQHITTLETLEINDCDDFTTIPDWISSLTSLSKLQIRSCPRFKLEDRSKIAHIREIDIQDCSAAKRNIVQIGLRLLMSKQLLLPFYHALLHEGIQLYSVQECHPQLSVLEIQGRKFEGKQYLQCLRPYWGSLIIGGGVDHWCLQENGCWIIKFFIKRQFGFGEKAKQGELGRLVFPILESAQTYKTMGGGTMRIKITHNSKDLRGCAKYAFILCKVDAQCVTTLENLTVWDSALVDKGRYFTSQSLLLFIFELEISASEDAKRKQVQIGLLTSSCPRNHIH</sequence>
<dbReference type="Pfam" id="PF18052">
    <property type="entry name" value="Rx_N"/>
    <property type="match status" value="1"/>
</dbReference>
<feature type="domain" description="Disease resistance protein winged helix" evidence="7">
    <location>
        <begin position="417"/>
        <end position="489"/>
    </location>
</feature>
<dbReference type="GO" id="GO:0006952">
    <property type="term" value="P:defense response"/>
    <property type="evidence" value="ECO:0007669"/>
    <property type="project" value="UniProtKB-KW"/>
</dbReference>
<dbReference type="InterPro" id="IPR036388">
    <property type="entry name" value="WH-like_DNA-bd_sf"/>
</dbReference>
<dbReference type="Gene3D" id="1.20.5.4130">
    <property type="match status" value="1"/>
</dbReference>
<dbReference type="Pfam" id="PF23559">
    <property type="entry name" value="WHD_DRP"/>
    <property type="match status" value="1"/>
</dbReference>
<dbReference type="InterPro" id="IPR002182">
    <property type="entry name" value="NB-ARC"/>
</dbReference>
<keyword evidence="3" id="KW-0611">Plant defense</keyword>
<dbReference type="FunFam" id="3.40.50.300:FF:001091">
    <property type="entry name" value="Probable disease resistance protein At1g61300"/>
    <property type="match status" value="1"/>
</dbReference>
<dbReference type="GO" id="GO:0051707">
    <property type="term" value="P:response to other organism"/>
    <property type="evidence" value="ECO:0007669"/>
    <property type="project" value="UniProtKB-ARBA"/>
</dbReference>
<dbReference type="Gene3D" id="1.10.8.430">
    <property type="entry name" value="Helical domain of apoptotic protease-activating factors"/>
    <property type="match status" value="1"/>
</dbReference>
<evidence type="ECO:0000313" key="10">
    <source>
        <dbReference type="Proteomes" id="UP000288805"/>
    </source>
</evidence>
<name>A0A438HTC8_VITVI</name>
<proteinExistence type="predicted"/>
<keyword evidence="2" id="KW-0547">Nucleotide-binding</keyword>
<gene>
    <name evidence="9" type="primary">RGA4_61</name>
    <name evidence="9" type="ORF">CK203_057233</name>
</gene>
<organism evidence="9 10">
    <name type="scientific">Vitis vinifera</name>
    <name type="common">Grape</name>
    <dbReference type="NCBI Taxonomy" id="29760"/>
    <lineage>
        <taxon>Eukaryota</taxon>
        <taxon>Viridiplantae</taxon>
        <taxon>Streptophyta</taxon>
        <taxon>Embryophyta</taxon>
        <taxon>Tracheophyta</taxon>
        <taxon>Spermatophyta</taxon>
        <taxon>Magnoliopsida</taxon>
        <taxon>eudicotyledons</taxon>
        <taxon>Gunneridae</taxon>
        <taxon>Pentapetalae</taxon>
        <taxon>rosids</taxon>
        <taxon>Vitales</taxon>
        <taxon>Vitaceae</taxon>
        <taxon>Viteae</taxon>
        <taxon>Vitis</taxon>
    </lineage>
</organism>
<dbReference type="EMBL" id="QGNW01000181">
    <property type="protein sequence ID" value="RVW87688.1"/>
    <property type="molecule type" value="Genomic_DNA"/>
</dbReference>
<protein>
    <submittedName>
        <fullName evidence="9">Putative disease resistance protein RGA4</fullName>
    </submittedName>
</protein>
<dbReference type="PANTHER" id="PTHR36766">
    <property type="entry name" value="PLANT BROAD-SPECTRUM MILDEW RESISTANCE PROTEIN RPW8"/>
    <property type="match status" value="1"/>
</dbReference>
<dbReference type="SUPFAM" id="SSF52047">
    <property type="entry name" value="RNI-like"/>
    <property type="match status" value="1"/>
</dbReference>
<reference evidence="9 10" key="1">
    <citation type="journal article" date="2018" name="PLoS Genet.">
        <title>Population sequencing reveals clonal diversity and ancestral inbreeding in the grapevine cultivar Chardonnay.</title>
        <authorList>
            <person name="Roach M.J."/>
            <person name="Johnson D.L."/>
            <person name="Bohlmann J."/>
            <person name="van Vuuren H.J."/>
            <person name="Jones S.J."/>
            <person name="Pretorius I.S."/>
            <person name="Schmidt S.A."/>
            <person name="Borneman A.R."/>
        </authorList>
    </citation>
    <scope>NUCLEOTIDE SEQUENCE [LARGE SCALE GENOMIC DNA]</scope>
    <source>
        <strain evidence="10">cv. Chardonnay</strain>
        <tissue evidence="9">Leaf</tissue>
    </source>
</reference>
<dbReference type="Gene3D" id="3.80.10.10">
    <property type="entry name" value="Ribonuclease Inhibitor"/>
    <property type="match status" value="3"/>
</dbReference>
<evidence type="ECO:0000259" key="8">
    <source>
        <dbReference type="Pfam" id="PF23598"/>
    </source>
</evidence>
<keyword evidence="4" id="KW-0067">ATP-binding</keyword>
<evidence type="ECO:0000259" key="5">
    <source>
        <dbReference type="Pfam" id="PF00931"/>
    </source>
</evidence>
<dbReference type="SUPFAM" id="SSF52540">
    <property type="entry name" value="P-loop containing nucleoside triphosphate hydrolases"/>
    <property type="match status" value="1"/>
</dbReference>
<feature type="domain" description="Disease resistance R13L4/SHOC-2-like LRR" evidence="8">
    <location>
        <begin position="548"/>
        <end position="777"/>
    </location>
</feature>
<dbReference type="GO" id="GO:0043531">
    <property type="term" value="F:ADP binding"/>
    <property type="evidence" value="ECO:0007669"/>
    <property type="project" value="InterPro"/>
</dbReference>
<dbReference type="InterPro" id="IPR055414">
    <property type="entry name" value="LRR_R13L4/SHOC2-like"/>
</dbReference>
<evidence type="ECO:0000259" key="6">
    <source>
        <dbReference type="Pfam" id="PF18052"/>
    </source>
</evidence>
<dbReference type="Pfam" id="PF00931">
    <property type="entry name" value="NB-ARC"/>
    <property type="match status" value="1"/>
</dbReference>
<dbReference type="SMART" id="SM00367">
    <property type="entry name" value="LRR_CC"/>
    <property type="match status" value="7"/>
</dbReference>
<dbReference type="InterPro" id="IPR032675">
    <property type="entry name" value="LRR_dom_sf"/>
</dbReference>
<evidence type="ECO:0000256" key="4">
    <source>
        <dbReference type="ARBA" id="ARBA00022840"/>
    </source>
</evidence>
<dbReference type="InterPro" id="IPR041118">
    <property type="entry name" value="Rx_N"/>
</dbReference>
<dbReference type="InterPro" id="IPR006553">
    <property type="entry name" value="Leu-rich_rpt_Cys-con_subtyp"/>
</dbReference>
<dbReference type="Gene3D" id="3.40.50.300">
    <property type="entry name" value="P-loop containing nucleotide triphosphate hydrolases"/>
    <property type="match status" value="1"/>
</dbReference>
<dbReference type="Pfam" id="PF23598">
    <property type="entry name" value="LRR_14"/>
    <property type="match status" value="1"/>
</dbReference>
<dbReference type="SUPFAM" id="SSF52058">
    <property type="entry name" value="L domain-like"/>
    <property type="match status" value="1"/>
</dbReference>
<dbReference type="InterPro" id="IPR042197">
    <property type="entry name" value="Apaf_helical"/>
</dbReference>
<evidence type="ECO:0000256" key="3">
    <source>
        <dbReference type="ARBA" id="ARBA00022821"/>
    </source>
</evidence>
<dbReference type="InterPro" id="IPR058922">
    <property type="entry name" value="WHD_DRP"/>
</dbReference>
<evidence type="ECO:0000313" key="9">
    <source>
        <dbReference type="EMBL" id="RVW87688.1"/>
    </source>
</evidence>
<evidence type="ECO:0000256" key="1">
    <source>
        <dbReference type="ARBA" id="ARBA00022737"/>
    </source>
</evidence>
<dbReference type="PANTHER" id="PTHR36766:SF40">
    <property type="entry name" value="DISEASE RESISTANCE PROTEIN RGA3"/>
    <property type="match status" value="1"/>
</dbReference>
<dbReference type="PRINTS" id="PR00364">
    <property type="entry name" value="DISEASERSIST"/>
</dbReference>